<name>A0A8T0FPL3_ARGBR</name>
<proteinExistence type="predicted"/>
<reference evidence="4" key="1">
    <citation type="journal article" date="2020" name="bioRxiv">
        <title>Chromosome-level reference genome of the European wasp spider Argiope bruennichi: a resource for studies on range expansion and evolutionary adaptation.</title>
        <authorList>
            <person name="Sheffer M.M."/>
            <person name="Hoppe A."/>
            <person name="Krehenwinkel H."/>
            <person name="Uhl G."/>
            <person name="Kuss A.W."/>
            <person name="Jensen L."/>
            <person name="Jensen C."/>
            <person name="Gillespie R.G."/>
            <person name="Hoff K.J."/>
            <person name="Prost S."/>
        </authorList>
    </citation>
    <scope>NUCLEOTIDE SEQUENCE</scope>
</reference>
<organism evidence="4 5">
    <name type="scientific">Argiope bruennichi</name>
    <name type="common">Wasp spider</name>
    <name type="synonym">Aranea bruennichi</name>
    <dbReference type="NCBI Taxonomy" id="94029"/>
    <lineage>
        <taxon>Eukaryota</taxon>
        <taxon>Metazoa</taxon>
        <taxon>Ecdysozoa</taxon>
        <taxon>Arthropoda</taxon>
        <taxon>Chelicerata</taxon>
        <taxon>Arachnida</taxon>
        <taxon>Araneae</taxon>
        <taxon>Araneomorphae</taxon>
        <taxon>Entelegynae</taxon>
        <taxon>Araneoidea</taxon>
        <taxon>Araneidae</taxon>
        <taxon>Argiope</taxon>
    </lineage>
</organism>
<dbReference type="InterPro" id="IPR001878">
    <property type="entry name" value="Znf_CCHC"/>
</dbReference>
<comment type="caution">
    <text evidence="4">The sequence shown here is derived from an EMBL/GenBank/DDBJ whole genome shotgun (WGS) entry which is preliminary data.</text>
</comment>
<dbReference type="PROSITE" id="PS50158">
    <property type="entry name" value="ZF_CCHC"/>
    <property type="match status" value="1"/>
</dbReference>
<dbReference type="EMBL" id="JABXBU010000003">
    <property type="protein sequence ID" value="KAF8793031.1"/>
    <property type="molecule type" value="Genomic_DNA"/>
</dbReference>
<feature type="region of interest" description="Disordered" evidence="2">
    <location>
        <begin position="249"/>
        <end position="299"/>
    </location>
</feature>
<keyword evidence="1" id="KW-0479">Metal-binding</keyword>
<reference evidence="4" key="2">
    <citation type="submission" date="2020-06" db="EMBL/GenBank/DDBJ databases">
        <authorList>
            <person name="Sheffer M."/>
        </authorList>
    </citation>
    <scope>NUCLEOTIDE SEQUENCE</scope>
</reference>
<dbReference type="InterPro" id="IPR036875">
    <property type="entry name" value="Znf_CCHC_sf"/>
</dbReference>
<evidence type="ECO:0000256" key="1">
    <source>
        <dbReference type="PROSITE-ProRule" id="PRU00047"/>
    </source>
</evidence>
<evidence type="ECO:0000256" key="2">
    <source>
        <dbReference type="SAM" id="MobiDB-lite"/>
    </source>
</evidence>
<keyword evidence="1" id="KW-0863">Zinc-finger</keyword>
<gene>
    <name evidence="4" type="ORF">HNY73_004560</name>
</gene>
<evidence type="ECO:0000313" key="4">
    <source>
        <dbReference type="EMBL" id="KAF8793031.1"/>
    </source>
</evidence>
<dbReference type="SUPFAM" id="SSF57756">
    <property type="entry name" value="Retrovirus zinc finger-like domains"/>
    <property type="match status" value="1"/>
</dbReference>
<evidence type="ECO:0000259" key="3">
    <source>
        <dbReference type="PROSITE" id="PS50158"/>
    </source>
</evidence>
<sequence length="439" mass="51213">MADNGACCSGSNLVVDVNNEEDNEDPGEFEISHWNEDAEDEETNDSNIGAFSQDADTISYMDTSLFLEFPKFSKGFKASDFNEFVQKYVGEENVVRLENWGHPNVWLMQVENEEIRENLLRMWKTKIKSKTCWIKPYYEYELRGFLHWLPHFVSDDDVKTQLAQFGDVILLENETHEYWNGQIMSDVRYFGLRLKDGMVKNDLPHFLKFDGYRTLVIVRGRQPACFHCREFGHSKRDCKRYKERLDKYCKNPETSRPRTKPRGRRHKPVSDNENDDEGNKHQDKAKSNSASTNLAQKDAKHVKSCLKRTCSLKKPADDKKSKEILAILRSLKEWEECTVEMMEQVLSNIETNLMHSILPKITETEDESSVLLIETMIKTSVNQMKQITISMIKQTLNNLRNIVVKHFGLDSNEPLEKLISNFEATKEEKSRQKEVRFVE</sequence>
<keyword evidence="1" id="KW-0862">Zinc</keyword>
<dbReference type="GO" id="GO:0008270">
    <property type="term" value="F:zinc ion binding"/>
    <property type="evidence" value="ECO:0007669"/>
    <property type="project" value="UniProtKB-KW"/>
</dbReference>
<feature type="domain" description="CCHC-type" evidence="3">
    <location>
        <begin position="225"/>
        <end position="240"/>
    </location>
</feature>
<protein>
    <recommendedName>
        <fullName evidence="3">CCHC-type domain-containing protein</fullName>
    </recommendedName>
</protein>
<feature type="compositionally biased region" description="Basic residues" evidence="2">
    <location>
        <begin position="257"/>
        <end position="267"/>
    </location>
</feature>
<keyword evidence="5" id="KW-1185">Reference proteome</keyword>
<evidence type="ECO:0000313" key="5">
    <source>
        <dbReference type="Proteomes" id="UP000807504"/>
    </source>
</evidence>
<dbReference type="GO" id="GO:0003676">
    <property type="term" value="F:nucleic acid binding"/>
    <property type="evidence" value="ECO:0007669"/>
    <property type="project" value="InterPro"/>
</dbReference>
<dbReference type="AlphaFoldDB" id="A0A8T0FPL3"/>
<dbReference type="Proteomes" id="UP000807504">
    <property type="component" value="Unassembled WGS sequence"/>
</dbReference>
<accession>A0A8T0FPL3</accession>
<feature type="compositionally biased region" description="Basic and acidic residues" evidence="2">
    <location>
        <begin position="277"/>
        <end position="286"/>
    </location>
</feature>